<name>A0ABQ4DZ00_9ACTN</name>
<dbReference type="EMBL" id="BONW01000012">
    <property type="protein sequence ID" value="GIG87648.1"/>
    <property type="molecule type" value="Genomic_DNA"/>
</dbReference>
<sequence length="153" mass="15844">MTGVELIMAALVAGAGVGAGDAAKAAVLDAYTGLRNVLRRRLAGRPSAVQVLDAESTDPEEWRARLGAELTVVGAHHDEEVLAIARQLLELADPAGIRTGRYDLDLRGAQQPQVGDNSVRIGTSYGPVAGTMTGPVTVMLSGQPPIPPQSPEA</sequence>
<evidence type="ECO:0000313" key="2">
    <source>
        <dbReference type="Proteomes" id="UP000646749"/>
    </source>
</evidence>
<proteinExistence type="predicted"/>
<reference evidence="1 2" key="1">
    <citation type="submission" date="2021-01" db="EMBL/GenBank/DDBJ databases">
        <title>Whole genome shotgun sequence of Plantactinospora endophytica NBRC 110450.</title>
        <authorList>
            <person name="Komaki H."/>
            <person name="Tamura T."/>
        </authorList>
    </citation>
    <scope>NUCLEOTIDE SEQUENCE [LARGE SCALE GENOMIC DNA]</scope>
    <source>
        <strain evidence="1 2">NBRC 110450</strain>
    </source>
</reference>
<evidence type="ECO:0000313" key="1">
    <source>
        <dbReference type="EMBL" id="GIG87648.1"/>
    </source>
</evidence>
<organism evidence="1 2">
    <name type="scientific">Plantactinospora endophytica</name>
    <dbReference type="NCBI Taxonomy" id="673535"/>
    <lineage>
        <taxon>Bacteria</taxon>
        <taxon>Bacillati</taxon>
        <taxon>Actinomycetota</taxon>
        <taxon>Actinomycetes</taxon>
        <taxon>Micromonosporales</taxon>
        <taxon>Micromonosporaceae</taxon>
        <taxon>Plantactinospora</taxon>
    </lineage>
</organism>
<protein>
    <submittedName>
        <fullName evidence="1">Uncharacterized protein</fullName>
    </submittedName>
</protein>
<gene>
    <name evidence="1" type="ORF">Pen02_25840</name>
</gene>
<comment type="caution">
    <text evidence="1">The sequence shown here is derived from an EMBL/GenBank/DDBJ whole genome shotgun (WGS) entry which is preliminary data.</text>
</comment>
<accession>A0ABQ4DZ00</accession>
<keyword evidence="2" id="KW-1185">Reference proteome</keyword>
<dbReference type="RefSeq" id="WP_203866202.1">
    <property type="nucleotide sequence ID" value="NZ_BONW01000012.1"/>
</dbReference>
<dbReference type="Proteomes" id="UP000646749">
    <property type="component" value="Unassembled WGS sequence"/>
</dbReference>